<reference evidence="1" key="1">
    <citation type="thesis" date="2020" institute="ProQuest LLC" country="789 East Eisenhower Parkway, Ann Arbor, MI, USA">
        <title>Comparative Genomics and Chromosome Evolution.</title>
        <authorList>
            <person name="Mudd A.B."/>
        </authorList>
    </citation>
    <scope>NUCLEOTIDE SEQUENCE</scope>
    <source>
        <strain evidence="1">237g6f4</strain>
        <tissue evidence="1">Blood</tissue>
    </source>
</reference>
<dbReference type="EMBL" id="WNYA01024338">
    <property type="protein sequence ID" value="KAG8538049.1"/>
    <property type="molecule type" value="Genomic_DNA"/>
</dbReference>
<organism evidence="1 2">
    <name type="scientific">Engystomops pustulosus</name>
    <name type="common">Tungara frog</name>
    <name type="synonym">Physalaemus pustulosus</name>
    <dbReference type="NCBI Taxonomy" id="76066"/>
    <lineage>
        <taxon>Eukaryota</taxon>
        <taxon>Metazoa</taxon>
        <taxon>Chordata</taxon>
        <taxon>Craniata</taxon>
        <taxon>Vertebrata</taxon>
        <taxon>Euteleostomi</taxon>
        <taxon>Amphibia</taxon>
        <taxon>Batrachia</taxon>
        <taxon>Anura</taxon>
        <taxon>Neobatrachia</taxon>
        <taxon>Hyloidea</taxon>
        <taxon>Leptodactylidae</taxon>
        <taxon>Leiuperinae</taxon>
        <taxon>Engystomops</taxon>
    </lineage>
</organism>
<dbReference type="Proteomes" id="UP000824782">
    <property type="component" value="Unassembled WGS sequence"/>
</dbReference>
<dbReference type="AlphaFoldDB" id="A0AAV6YS57"/>
<accession>A0AAV6YS57</accession>
<comment type="caution">
    <text evidence="1">The sequence shown here is derived from an EMBL/GenBank/DDBJ whole genome shotgun (WGS) entry which is preliminary data.</text>
</comment>
<keyword evidence="2" id="KW-1185">Reference proteome</keyword>
<evidence type="ECO:0000313" key="2">
    <source>
        <dbReference type="Proteomes" id="UP000824782"/>
    </source>
</evidence>
<protein>
    <submittedName>
        <fullName evidence="1">Uncharacterized protein</fullName>
    </submittedName>
</protein>
<proteinExistence type="predicted"/>
<sequence length="59" mass="7103">MCLDPHCLRYLTVSISQCLRHLNVSRSCYCVWYCALTFMDVWIKMSTLKFFNMYLLIAR</sequence>
<gene>
    <name evidence="1" type="ORF">GDO81_023375</name>
</gene>
<evidence type="ECO:0000313" key="1">
    <source>
        <dbReference type="EMBL" id="KAG8538049.1"/>
    </source>
</evidence>
<name>A0AAV6YS57_ENGPU</name>